<gene>
    <name evidence="2" type="ORF">Tci_406693</name>
</gene>
<dbReference type="EMBL" id="BKCJ010171016">
    <property type="protein sequence ID" value="GEY34719.1"/>
    <property type="molecule type" value="Genomic_DNA"/>
</dbReference>
<feature type="domain" description="MULE transposase" evidence="1">
    <location>
        <begin position="160"/>
        <end position="192"/>
    </location>
</feature>
<dbReference type="Pfam" id="PF10551">
    <property type="entry name" value="MULE"/>
    <property type="match status" value="1"/>
</dbReference>
<name>A0A699HKM5_TANCI</name>
<dbReference type="AlphaFoldDB" id="A0A699HKM5"/>
<reference evidence="2" key="1">
    <citation type="journal article" date="2019" name="Sci. Rep.">
        <title>Draft genome of Tanacetum cinerariifolium, the natural source of mosquito coil.</title>
        <authorList>
            <person name="Yamashiro T."/>
            <person name="Shiraishi A."/>
            <person name="Satake H."/>
            <person name="Nakayama K."/>
        </authorList>
    </citation>
    <scope>NUCLEOTIDE SEQUENCE</scope>
</reference>
<dbReference type="PANTHER" id="PTHR47718">
    <property type="entry name" value="OS01G0519700 PROTEIN"/>
    <property type="match status" value="1"/>
</dbReference>
<protein>
    <recommendedName>
        <fullName evidence="1">MULE transposase domain-containing protein</fullName>
    </recommendedName>
</protein>
<evidence type="ECO:0000313" key="2">
    <source>
        <dbReference type="EMBL" id="GEY34719.1"/>
    </source>
</evidence>
<sequence>MLGKGYLTPLDVGEPSTPLAMYNDQDTLSDGYFTPPDLQVGSFQPTPKGSKFWVPKVNNKPVQGTVFDTLELALKAYKNYARECGFEVWLNEFIGNDDAQMVVHKMLSRQEFFEDFSVKYKRDEDTKELLGLFWADAYNMVLVPFTGIDNHNRSMIFAAVVVTDQDPAMKLAIKEILPNTRHRLCMWHIMAKPTTKVGTSLCRDTNFKRRLCDIVWTDKIKADVFDEHWNEIMADFKLTEHKWLHDMFELRSQWIPTYFRHEPMSRLMRTTSRSESVQEDDTSFNYVIHDTKADYKLNGVSIQVIYENALPSKLVGRPIDAASSSNPEKYVNGVLREIYANVEDSVTRLVTDIEKLYTYKDELTTLLEQLKINIPNPPEMNRKELYDVSLGVTEPEQVNIVAPICHNKGSVSTKRLQTHAEIAMVQSKKTATMQILSTTRFS</sequence>
<proteinExistence type="predicted"/>
<accession>A0A699HKM5</accession>
<evidence type="ECO:0000259" key="1">
    <source>
        <dbReference type="Pfam" id="PF10551"/>
    </source>
</evidence>
<organism evidence="2">
    <name type="scientific">Tanacetum cinerariifolium</name>
    <name type="common">Dalmatian daisy</name>
    <name type="synonym">Chrysanthemum cinerariifolium</name>
    <dbReference type="NCBI Taxonomy" id="118510"/>
    <lineage>
        <taxon>Eukaryota</taxon>
        <taxon>Viridiplantae</taxon>
        <taxon>Streptophyta</taxon>
        <taxon>Embryophyta</taxon>
        <taxon>Tracheophyta</taxon>
        <taxon>Spermatophyta</taxon>
        <taxon>Magnoliopsida</taxon>
        <taxon>eudicotyledons</taxon>
        <taxon>Gunneridae</taxon>
        <taxon>Pentapetalae</taxon>
        <taxon>asterids</taxon>
        <taxon>campanulids</taxon>
        <taxon>Asterales</taxon>
        <taxon>Asteraceae</taxon>
        <taxon>Asteroideae</taxon>
        <taxon>Anthemideae</taxon>
        <taxon>Anthemidinae</taxon>
        <taxon>Tanacetum</taxon>
    </lineage>
</organism>
<dbReference type="PANTHER" id="PTHR47718:SF17">
    <property type="entry name" value="PROTEIN FAR1-RELATED SEQUENCE 5-LIKE"/>
    <property type="match status" value="1"/>
</dbReference>
<comment type="caution">
    <text evidence="2">The sequence shown here is derived from an EMBL/GenBank/DDBJ whole genome shotgun (WGS) entry which is preliminary data.</text>
</comment>
<dbReference type="InterPro" id="IPR018289">
    <property type="entry name" value="MULE_transposase_dom"/>
</dbReference>